<dbReference type="GO" id="GO:0016712">
    <property type="term" value="F:oxidoreductase activity, acting on paired donors, with incorporation or reduction of molecular oxygen, reduced flavin or flavoprotein as one donor, and incorporation of one atom of oxygen"/>
    <property type="evidence" value="ECO:0007669"/>
    <property type="project" value="UniProtKB-UniRule"/>
</dbReference>
<evidence type="ECO:0000256" key="2">
    <source>
        <dbReference type="ARBA" id="ARBA00005349"/>
    </source>
</evidence>
<dbReference type="PRINTS" id="PR00420">
    <property type="entry name" value="RNGMNOXGNASE"/>
</dbReference>
<dbReference type="InterPro" id="IPR000689">
    <property type="entry name" value="UbQ_mOase_COQ6"/>
</dbReference>
<dbReference type="InterPro" id="IPR036188">
    <property type="entry name" value="FAD/NAD-bd_sf"/>
</dbReference>
<name>A0A6I8QUZ2_XENTR</name>
<evidence type="ECO:0000256" key="12">
    <source>
        <dbReference type="ARBA" id="ARBA00023136"/>
    </source>
</evidence>
<dbReference type="UniPathway" id="UPA00232"/>
<dbReference type="FunFam" id="3.50.50.60:FF:000066">
    <property type="entry name" value="Ubiquinone biosynthesis monooxygenase COQ6, mitochondrial"/>
    <property type="match status" value="1"/>
</dbReference>
<keyword evidence="8 14" id="KW-0560">Oxidoreductase</keyword>
<dbReference type="GO" id="GO:0071949">
    <property type="term" value="F:FAD binding"/>
    <property type="evidence" value="ECO:0007669"/>
    <property type="project" value="InterPro"/>
</dbReference>
<feature type="domain" description="FAD-binding" evidence="15">
    <location>
        <begin position="334"/>
        <end position="415"/>
    </location>
</feature>
<keyword evidence="11 14" id="KW-0496">Mitochondrion</keyword>
<reference evidence="16" key="1">
    <citation type="journal article" date="2010" name="Science">
        <title>The genome of the Western clawed frog Xenopus tropicalis.</title>
        <authorList>
            <person name="Hellsten U."/>
            <person name="Harland R.M."/>
            <person name="Gilchrist M.J."/>
            <person name="Hendrix D."/>
            <person name="Jurka J."/>
            <person name="Kapitonov V."/>
            <person name="Ovcharenko I."/>
            <person name="Putnam N.H."/>
            <person name="Shu S."/>
            <person name="Taher L."/>
            <person name="Blitz I.L."/>
            <person name="Blumberg B."/>
            <person name="Dichmann D.S."/>
            <person name="Dubchak I."/>
            <person name="Amaya E."/>
            <person name="Detter J.C."/>
            <person name="Fletcher R."/>
            <person name="Gerhard D.S."/>
            <person name="Goodstein D."/>
            <person name="Graves T."/>
            <person name="Grigoriev I.V."/>
            <person name="Grimwood J."/>
            <person name="Kawashima T."/>
            <person name="Lindquist E."/>
            <person name="Lucas S.M."/>
            <person name="Mead P.E."/>
            <person name="Mitros T."/>
            <person name="Ogino H."/>
            <person name="Ohta Y."/>
            <person name="Poliakov A.V."/>
            <person name="Pollet N."/>
            <person name="Robert J."/>
            <person name="Salamov A."/>
            <person name="Sater A.K."/>
            <person name="Schmutz J."/>
            <person name="Terry A."/>
            <person name="Vize P.D."/>
            <person name="Warren W.C."/>
            <person name="Wells D."/>
            <person name="Wills A."/>
            <person name="Wilson R.K."/>
            <person name="Zimmerman L.B."/>
            <person name="Zorn A.M."/>
            <person name="Grainger R."/>
            <person name="Grammer T."/>
            <person name="Khokha M.K."/>
            <person name="Richardson P.M."/>
            <person name="Rokhsar D.S."/>
        </authorList>
    </citation>
    <scope>NUCLEOTIDE SEQUENCE [LARGE SCALE GENOMIC DNA]</scope>
    <source>
        <strain evidence="16">Nigerian</strain>
    </source>
</reference>
<keyword evidence="10 14" id="KW-0333">Golgi apparatus</keyword>
<evidence type="ECO:0000256" key="1">
    <source>
        <dbReference type="ARBA" id="ARBA00001974"/>
    </source>
</evidence>
<dbReference type="GeneTree" id="ENSGT00390000015152"/>
<dbReference type="Ensembl" id="ENSXETT00000068553">
    <property type="protein sequence ID" value="ENSXETP00000073430"/>
    <property type="gene ID" value="ENSXETG00000002853"/>
</dbReference>
<protein>
    <recommendedName>
        <fullName evidence="14">Ubiquinone biosynthesis monooxygenase COQ6, mitochondrial</fullName>
        <ecNumber evidence="14">1.14.15.45</ecNumber>
    </recommendedName>
    <alternativeName>
        <fullName evidence="14">2-methoxy-6-polyprenolphenol 4-hydroxylase</fullName>
    </alternativeName>
    <alternativeName>
        <fullName evidence="14">Coenzyme Q10 monooxygenase 6</fullName>
        <ecNumber evidence="14">1.14.15.46</ecNumber>
    </alternativeName>
</protein>
<sequence>MRCLGGSSLSRLLRMLSQSQGRALSSTGPAVYDVVISGGGMVGTAMACALGSDPHLQHKKVLLLEAGNRKPFDHLPENFSNRVSSITPGSATLLASFGAWDHILAMRLKPYKRMQVWDACSDALITFDKDALEDMGYIVENDIIIEALTKQLELMSDHVEVMYRSRALSYSWPPPYNNGKATPWVEIELADGQRLHTKLLIGADGHNSMVRSAAGMQSVQWNYNHAAVVATLHLSEATDNNVAWQRFLPTGPIALLPLSDTCSSLVWSTSPEHASELVSMDEESFVDTVNSAFWSNENHSEFITSAGSLLHSALSFFMPTGSSPRQLPPSVSRVEQNSRASFPLGLKHATEYIRHRVALIGDAAHRVHPLAGQGVNMGFGDVACLAHHLSQAAFNGSDLGSTKHLLEYETERQRHNLPLMAAVDLLKRLYNTKQPPIVLLRTLGLQATNALTPVKVRSSFCSDTLIFLFS</sequence>
<dbReference type="AlphaFoldDB" id="A0A6I8QUZ2"/>
<evidence type="ECO:0000256" key="3">
    <source>
        <dbReference type="ARBA" id="ARBA00022630"/>
    </source>
</evidence>
<dbReference type="NCBIfam" id="TIGR01988">
    <property type="entry name" value="Ubi-OHases"/>
    <property type="match status" value="1"/>
</dbReference>
<dbReference type="GO" id="GO:0031314">
    <property type="term" value="C:extrinsic component of mitochondrial inner membrane"/>
    <property type="evidence" value="ECO:0007669"/>
    <property type="project" value="UniProtKB-UniRule"/>
</dbReference>
<comment type="pathway">
    <text evidence="14">Cofactor biosynthesis; ubiquinone biosynthesis.</text>
</comment>
<keyword evidence="12 14" id="KW-0472">Membrane</keyword>
<comment type="cofactor">
    <cofactor evidence="1 14">
        <name>FAD</name>
        <dbReference type="ChEBI" id="CHEBI:57692"/>
    </cofactor>
</comment>
<comment type="similarity">
    <text evidence="2 14">Belongs to the UbiH/COQ6 family.</text>
</comment>
<dbReference type="PANTHER" id="PTHR43876:SF7">
    <property type="entry name" value="UBIQUINONE BIOSYNTHESIS MONOOXYGENASE COQ6, MITOCHONDRIAL"/>
    <property type="match status" value="1"/>
</dbReference>
<evidence type="ECO:0000313" key="16">
    <source>
        <dbReference type="Ensembl" id="ENSXETP00000073430"/>
    </source>
</evidence>
<evidence type="ECO:0000256" key="14">
    <source>
        <dbReference type="HAMAP-Rule" id="MF_03193"/>
    </source>
</evidence>
<dbReference type="GO" id="GO:0120538">
    <property type="term" value="F:2-methoxy-6-polyprenolphenol 4-hydroxylase activity"/>
    <property type="evidence" value="ECO:0007669"/>
    <property type="project" value="UniProtKB-EC"/>
</dbReference>
<dbReference type="FunFam" id="3.50.50.60:FF:000086">
    <property type="entry name" value="Ubiquinone biosynthesis monooxygenase COQ6, mitochondrial"/>
    <property type="match status" value="1"/>
</dbReference>
<keyword evidence="13 14" id="KW-0966">Cell projection</keyword>
<dbReference type="FunCoup" id="A0A6I8QUZ2">
    <property type="interactions" value="1124"/>
</dbReference>
<dbReference type="EC" id="1.14.15.45" evidence="14"/>
<evidence type="ECO:0000256" key="9">
    <source>
        <dbReference type="ARBA" id="ARBA00023033"/>
    </source>
</evidence>
<dbReference type="SUPFAM" id="SSF51905">
    <property type="entry name" value="FAD/NAD(P)-binding domain"/>
    <property type="match status" value="1"/>
</dbReference>
<dbReference type="Pfam" id="PF01494">
    <property type="entry name" value="FAD_binding_3"/>
    <property type="match status" value="2"/>
</dbReference>
<evidence type="ECO:0000256" key="4">
    <source>
        <dbReference type="ARBA" id="ARBA00022688"/>
    </source>
</evidence>
<keyword evidence="5 14" id="KW-0999">Mitochondrion inner membrane</keyword>
<dbReference type="InterPro" id="IPR018168">
    <property type="entry name" value="Ubi_Hdrlase_CS"/>
</dbReference>
<dbReference type="GO" id="GO:0106364">
    <property type="term" value="F:4-hydroxy-3-all-trans-polyprenylbenzoate oxygenase activity"/>
    <property type="evidence" value="ECO:0007669"/>
    <property type="project" value="UniProtKB-EC"/>
</dbReference>
<dbReference type="InterPro" id="IPR051205">
    <property type="entry name" value="UbiH/COQ6_monooxygenase"/>
</dbReference>
<evidence type="ECO:0000256" key="7">
    <source>
        <dbReference type="ARBA" id="ARBA00022946"/>
    </source>
</evidence>
<dbReference type="FunFam" id="3.30.9.10:FF:000111">
    <property type="entry name" value="Ubiquinone biosynthesis monooxygenase COQ6, mitochondrial"/>
    <property type="match status" value="1"/>
</dbReference>
<feature type="domain" description="FAD-binding" evidence="15">
    <location>
        <begin position="82"/>
        <end position="298"/>
    </location>
</feature>
<reference evidence="16" key="2">
    <citation type="submission" date="2020-05" db="UniProtKB">
        <authorList>
            <consortium name="Ensembl"/>
        </authorList>
    </citation>
    <scope>IDENTIFICATION</scope>
</reference>
<proteinExistence type="inferred from homology"/>
<dbReference type="EC" id="1.14.15.46" evidence="14"/>
<keyword evidence="7" id="KW-0809">Transit peptide</keyword>
<keyword evidence="6 14" id="KW-0274">FAD</keyword>
<evidence type="ECO:0000256" key="11">
    <source>
        <dbReference type="ARBA" id="ARBA00023128"/>
    </source>
</evidence>
<accession>A0A6I8QUZ2</accession>
<dbReference type="PROSITE" id="PS01304">
    <property type="entry name" value="UBIH"/>
    <property type="match status" value="1"/>
</dbReference>
<evidence type="ECO:0000256" key="13">
    <source>
        <dbReference type="ARBA" id="ARBA00023273"/>
    </source>
</evidence>
<dbReference type="InterPro" id="IPR010971">
    <property type="entry name" value="UbiH/COQ6"/>
</dbReference>
<dbReference type="PANTHER" id="PTHR43876">
    <property type="entry name" value="UBIQUINONE BIOSYNTHESIS MONOOXYGENASE COQ6, MITOCHONDRIAL"/>
    <property type="match status" value="1"/>
</dbReference>
<comment type="subunit">
    <text evidence="14">Component of a multi-subunit COQ enzyme complex, composed of at least COQ3, COQ4, COQ5, COQ6, COQ7 and COQ9. Interacts with COQ8B and COQ7.</text>
</comment>
<dbReference type="HAMAP" id="MF_03193">
    <property type="entry name" value="COQ6_monooxygenase"/>
    <property type="match status" value="1"/>
</dbReference>
<dbReference type="InterPro" id="IPR002938">
    <property type="entry name" value="FAD-bd"/>
</dbReference>
<evidence type="ECO:0000256" key="5">
    <source>
        <dbReference type="ARBA" id="ARBA00022792"/>
    </source>
</evidence>
<dbReference type="Gene3D" id="3.50.50.60">
    <property type="entry name" value="FAD/NAD(P)-binding domain"/>
    <property type="match status" value="2"/>
</dbReference>
<dbReference type="NCBIfam" id="TIGR01989">
    <property type="entry name" value="COQ6"/>
    <property type="match status" value="1"/>
</dbReference>
<dbReference type="GO" id="GO:0042995">
    <property type="term" value="C:cell projection"/>
    <property type="evidence" value="ECO:0007669"/>
    <property type="project" value="UniProtKB-SubCell"/>
</dbReference>
<keyword evidence="9 14" id="KW-0503">Monooxygenase</keyword>
<keyword evidence="3 14" id="KW-0285">Flavoprotein</keyword>
<dbReference type="InParanoid" id="A0A6I8QUZ2"/>
<comment type="subcellular location">
    <subcellularLocation>
        <location evidence="14">Mitochondrion inner membrane</location>
        <topology evidence="14">Peripheral membrane protein</topology>
        <orientation evidence="14">Matrix side</orientation>
    </subcellularLocation>
    <subcellularLocation>
        <location evidence="14">Golgi apparatus</location>
    </subcellularLocation>
    <subcellularLocation>
        <location evidence="14">Cell projection</location>
    </subcellularLocation>
    <text evidence="14">Localizes to cell processes and Golgi apparatus in podocytes.</text>
</comment>
<evidence type="ECO:0000259" key="15">
    <source>
        <dbReference type="Pfam" id="PF01494"/>
    </source>
</evidence>
<gene>
    <name evidence="16" type="primary">coq6</name>
    <name evidence="14" type="synonym">COQ6</name>
</gene>
<evidence type="ECO:0000256" key="8">
    <source>
        <dbReference type="ARBA" id="ARBA00023002"/>
    </source>
</evidence>
<dbReference type="Xenbase" id="XB-GENE-945926">
    <property type="gene designation" value="coq6"/>
</dbReference>
<comment type="catalytic activity">
    <reaction evidence="14">
        <text>a 4-hydroxy-3-(all-trans-polyprenyl)benzoate + 2 reduced [2Fe-2S]-[ferredoxin] + O2 + 2 H(+) = a 3,4-dihydroxy-5-(all-trans-polyprenyl)benzoate + 2 oxidized [2Fe-2S]-[ferredoxin] + H2O</text>
        <dbReference type="Rhea" id="RHEA:81195"/>
        <dbReference type="Rhea" id="RHEA-COMP:9514"/>
        <dbReference type="Rhea" id="RHEA-COMP:10000"/>
        <dbReference type="Rhea" id="RHEA-COMP:10001"/>
        <dbReference type="Rhea" id="RHEA-COMP:10930"/>
        <dbReference type="ChEBI" id="CHEBI:15377"/>
        <dbReference type="ChEBI" id="CHEBI:15378"/>
        <dbReference type="ChEBI" id="CHEBI:15379"/>
        <dbReference type="ChEBI" id="CHEBI:33737"/>
        <dbReference type="ChEBI" id="CHEBI:33738"/>
        <dbReference type="ChEBI" id="CHEBI:64694"/>
        <dbReference type="ChEBI" id="CHEBI:78396"/>
        <dbReference type="EC" id="1.14.15.45"/>
    </reaction>
</comment>
<organism evidence="16">
    <name type="scientific">Xenopus tropicalis</name>
    <name type="common">Western clawed frog</name>
    <name type="synonym">Silurana tropicalis</name>
    <dbReference type="NCBI Taxonomy" id="8364"/>
    <lineage>
        <taxon>Eukaryota</taxon>
        <taxon>Metazoa</taxon>
        <taxon>Chordata</taxon>
        <taxon>Craniata</taxon>
        <taxon>Vertebrata</taxon>
        <taxon>Euteleostomi</taxon>
        <taxon>Amphibia</taxon>
        <taxon>Batrachia</taxon>
        <taxon>Anura</taxon>
        <taxon>Pipoidea</taxon>
        <taxon>Pipidae</taxon>
        <taxon>Xenopodinae</taxon>
        <taxon>Xenopus</taxon>
        <taxon>Silurana</taxon>
    </lineage>
</organism>
<keyword evidence="4 14" id="KW-0831">Ubiquinone biosynthesis</keyword>
<evidence type="ECO:0000256" key="6">
    <source>
        <dbReference type="ARBA" id="ARBA00022827"/>
    </source>
</evidence>
<dbReference type="GO" id="GO:0005794">
    <property type="term" value="C:Golgi apparatus"/>
    <property type="evidence" value="ECO:0007669"/>
    <property type="project" value="UniProtKB-SubCell"/>
</dbReference>
<dbReference type="Bgee" id="ENSXETG00000002853">
    <property type="expression patterns" value="Expressed in skeletal muscle tissue and 14 other cell types or tissues"/>
</dbReference>
<comment type="function">
    <text evidence="14">FAD-dependent monooxygenase required for two non-consecutive steps during ubiquinone biosynthesis. Required for the C5-ring hydroxylation during ubiquinone biosynthesis by catalyzing the hydroxylation of 4-hydroxy-3-(all-trans-polyprenyl)benzoic acid to 3,4-dihydroxy-5-(all-trans-polyprenyl)benzoic acid. Also acts downstream of coq4, for the C1-hydroxylation during ubiquinone biosynthesis by catalyzing the hydroxylation of 2-methoxy-6-(all-trans-polyprenyl)phenol to 2-methoxy-6-(all-trans-polyprenyl)benzene-1,4-diol. The electrons required for the hydroxylation reaction are funneled indirectly to coq6 from NADPH via a ferredoxin/ferredoxin reductase system.</text>
</comment>
<comment type="catalytic activity">
    <reaction evidence="14">
        <text>a 2-methoxy-6-(all-trans-polyprenyl)phenol + 2 reduced [2Fe-2S]-[ferredoxin] + O2 + 2 H(+) = a 2-methoxy-6-(all-trans-polyprenyl)benzene-1,4-diol + 2 oxidized [2Fe-2S]-[ferredoxin] + H2O</text>
        <dbReference type="Rhea" id="RHEA:81183"/>
        <dbReference type="Rhea" id="RHEA-COMP:9551"/>
        <dbReference type="Rhea" id="RHEA-COMP:10000"/>
        <dbReference type="Rhea" id="RHEA-COMP:10001"/>
        <dbReference type="Rhea" id="RHEA-COMP:10858"/>
        <dbReference type="ChEBI" id="CHEBI:15377"/>
        <dbReference type="ChEBI" id="CHEBI:15378"/>
        <dbReference type="ChEBI" id="CHEBI:15379"/>
        <dbReference type="ChEBI" id="CHEBI:33737"/>
        <dbReference type="ChEBI" id="CHEBI:33738"/>
        <dbReference type="ChEBI" id="CHEBI:62731"/>
        <dbReference type="ChEBI" id="CHEBI:84166"/>
        <dbReference type="EC" id="1.14.15.46"/>
    </reaction>
</comment>
<evidence type="ECO:0000256" key="10">
    <source>
        <dbReference type="ARBA" id="ARBA00023034"/>
    </source>
</evidence>